<protein>
    <submittedName>
        <fullName evidence="2">Uncharacterized protein</fullName>
    </submittedName>
</protein>
<dbReference type="InterPro" id="IPR039312">
    <property type="entry name" value="ZPR"/>
</dbReference>
<reference evidence="3 5" key="3">
    <citation type="submission" date="2017-11" db="EMBL/GenBank/DDBJ databases">
        <title>De-novo sequencing of pomegranate (Punica granatum L.) genome.</title>
        <authorList>
            <person name="Akparov Z."/>
            <person name="Amiraslanov A."/>
            <person name="Hajiyeva S."/>
            <person name="Abbasov M."/>
            <person name="Kaur K."/>
            <person name="Hamwieh A."/>
            <person name="Solovyev V."/>
            <person name="Salamov A."/>
            <person name="Braich B."/>
            <person name="Kosarev P."/>
            <person name="Mahmoud A."/>
            <person name="Hajiyev E."/>
            <person name="Babayeva S."/>
            <person name="Izzatullayeva V."/>
            <person name="Mammadov A."/>
            <person name="Mammadov A."/>
            <person name="Sharifova S."/>
            <person name="Ojaghi J."/>
            <person name="Eynullazada K."/>
            <person name="Bayramov B."/>
            <person name="Abdulazimova A."/>
            <person name="Shahmuradov I."/>
        </authorList>
    </citation>
    <scope>NUCLEOTIDE SEQUENCE [LARGE SCALE GENOMIC DNA]</scope>
    <source>
        <strain evidence="3">AG2017</strain>
        <strain evidence="5">cv. AG2017</strain>
        <tissue evidence="3">Leaf</tissue>
    </source>
</reference>
<reference evidence="4" key="1">
    <citation type="journal article" date="2017" name="Plant J.">
        <title>The pomegranate (Punica granatum L.) genome and the genomics of punicalagin biosynthesis.</title>
        <authorList>
            <person name="Qin G."/>
            <person name="Xu C."/>
            <person name="Ming R."/>
            <person name="Tang H."/>
            <person name="Guyot R."/>
            <person name="Kramer E.M."/>
            <person name="Hu Y."/>
            <person name="Yi X."/>
            <person name="Qi Y."/>
            <person name="Xu X."/>
            <person name="Gao Z."/>
            <person name="Pan H."/>
            <person name="Jian J."/>
            <person name="Tian Y."/>
            <person name="Yue Z."/>
            <person name="Xu Y."/>
        </authorList>
    </citation>
    <scope>NUCLEOTIDE SEQUENCE [LARGE SCALE GENOMIC DNA]</scope>
    <source>
        <strain evidence="4">cv. Dabenzi</strain>
    </source>
</reference>
<comment type="caution">
    <text evidence="2">The sequence shown here is derived from an EMBL/GenBank/DDBJ whole genome shotgun (WGS) entry which is preliminary data.</text>
</comment>
<evidence type="ECO:0000313" key="3">
    <source>
        <dbReference type="EMBL" id="PKI49326.1"/>
    </source>
</evidence>
<dbReference type="GeneID" id="116198143"/>
<keyword evidence="1" id="KW-0175">Coiled coil</keyword>
<organism evidence="2 4">
    <name type="scientific">Punica granatum</name>
    <name type="common">Pomegranate</name>
    <dbReference type="NCBI Taxonomy" id="22663"/>
    <lineage>
        <taxon>Eukaryota</taxon>
        <taxon>Viridiplantae</taxon>
        <taxon>Streptophyta</taxon>
        <taxon>Embryophyta</taxon>
        <taxon>Tracheophyta</taxon>
        <taxon>Spermatophyta</taxon>
        <taxon>Magnoliopsida</taxon>
        <taxon>eudicotyledons</taxon>
        <taxon>Gunneridae</taxon>
        <taxon>Pentapetalae</taxon>
        <taxon>rosids</taxon>
        <taxon>malvids</taxon>
        <taxon>Myrtales</taxon>
        <taxon>Lythraceae</taxon>
        <taxon>Punica</taxon>
    </lineage>
</organism>
<dbReference type="OrthoDB" id="1714540at2759"/>
<accession>A0A218X2D2</accession>
<evidence type="ECO:0000313" key="4">
    <source>
        <dbReference type="Proteomes" id="UP000197138"/>
    </source>
</evidence>
<evidence type="ECO:0000256" key="1">
    <source>
        <dbReference type="SAM" id="Coils"/>
    </source>
</evidence>
<gene>
    <name evidence="2" type="ORF">CDL15_Pgr003265</name>
    <name evidence="3" type="ORF">CRG98_030254</name>
</gene>
<dbReference type="STRING" id="22663.A0A218X2D2"/>
<dbReference type="Proteomes" id="UP000197138">
    <property type="component" value="Unassembled WGS sequence"/>
</dbReference>
<reference evidence="2" key="2">
    <citation type="submission" date="2017-06" db="EMBL/GenBank/DDBJ databases">
        <title>The pomegranate genome and the genomics of punicalagin biosynthesis.</title>
        <authorList>
            <person name="Xu C."/>
        </authorList>
    </citation>
    <scope>NUCLEOTIDE SEQUENCE [LARGE SCALE GENOMIC DNA]</scope>
    <source>
        <tissue evidence="2">Fresh leaf</tissue>
    </source>
</reference>
<evidence type="ECO:0000313" key="5">
    <source>
        <dbReference type="Proteomes" id="UP000233551"/>
    </source>
</evidence>
<proteinExistence type="predicted"/>
<dbReference type="Proteomes" id="UP000233551">
    <property type="component" value="Unassembled WGS sequence"/>
</dbReference>
<name>A0A218X2D2_PUNGR</name>
<dbReference type="EMBL" id="PGOL01002250">
    <property type="protein sequence ID" value="PKI49326.1"/>
    <property type="molecule type" value="Genomic_DNA"/>
</dbReference>
<dbReference type="AlphaFoldDB" id="A0A218X2D2"/>
<dbReference type="PANTHER" id="PTHR33601:SF1">
    <property type="entry name" value="PROTEIN LITTLE ZIPPER 4"/>
    <property type="match status" value="1"/>
</dbReference>
<dbReference type="PANTHER" id="PTHR33601">
    <property type="entry name" value="PROTEIN LITTLE ZIPPER 4"/>
    <property type="match status" value="1"/>
</dbReference>
<feature type="coiled-coil region" evidence="1">
    <location>
        <begin position="11"/>
        <end position="45"/>
    </location>
</feature>
<evidence type="ECO:0000313" key="2">
    <source>
        <dbReference type="EMBL" id="OWM79094.1"/>
    </source>
</evidence>
<sequence length="87" mass="9643">MERLNSNLYLANCLIEENARLRKKKQLLDQENKALLSQLKQQHQQHVVNSDPRSTNNVDDLALMMTSMTVTSPSSASCPNTSAGPSS</sequence>
<dbReference type="EMBL" id="MTKT01002492">
    <property type="protein sequence ID" value="OWM79094.1"/>
    <property type="molecule type" value="Genomic_DNA"/>
</dbReference>
<keyword evidence="5" id="KW-1185">Reference proteome</keyword>